<keyword evidence="11" id="KW-1185">Reference proteome</keyword>
<dbReference type="RefSeq" id="WP_102632159.1">
    <property type="nucleotide sequence ID" value="NZ_CADIJZ010000005.1"/>
</dbReference>
<dbReference type="PANTHER" id="PTHR35604">
    <property type="entry name" value="TRANSPOSASE INSH FOR INSERTION SEQUENCE ELEMENT IS5A-RELATED"/>
    <property type="match status" value="1"/>
</dbReference>
<name>A0A2N7WQ47_9BURK</name>
<organism evidence="9 12">
    <name type="scientific">Paraburkholderia rhynchosiae</name>
    <dbReference type="NCBI Taxonomy" id="487049"/>
    <lineage>
        <taxon>Bacteria</taxon>
        <taxon>Pseudomonadati</taxon>
        <taxon>Pseudomonadota</taxon>
        <taxon>Betaproteobacteria</taxon>
        <taxon>Burkholderiales</taxon>
        <taxon>Burkholderiaceae</taxon>
        <taxon>Paraburkholderia</taxon>
    </lineage>
</organism>
<evidence type="ECO:0000256" key="6">
    <source>
        <dbReference type="SAM" id="MobiDB-lite"/>
    </source>
</evidence>
<feature type="domain" description="Transposase IS4-like" evidence="7">
    <location>
        <begin position="203"/>
        <end position="356"/>
    </location>
</feature>
<dbReference type="InterPro" id="IPR047959">
    <property type="entry name" value="Transpos_IS5"/>
</dbReference>
<dbReference type="GO" id="GO:0003677">
    <property type="term" value="F:DNA binding"/>
    <property type="evidence" value="ECO:0007669"/>
    <property type="project" value="UniProtKB-KW"/>
</dbReference>
<evidence type="ECO:0000313" key="9">
    <source>
        <dbReference type="EMBL" id="CAB3661427.1"/>
    </source>
</evidence>
<dbReference type="OrthoDB" id="111180at2"/>
<comment type="similarity">
    <text evidence="2">Belongs to the transposase 11 family.</text>
</comment>
<keyword evidence="3" id="KW-0815">Transposition</keyword>
<dbReference type="Pfam" id="PF05598">
    <property type="entry name" value="DUF772"/>
    <property type="match status" value="1"/>
</dbReference>
<evidence type="ECO:0000256" key="1">
    <source>
        <dbReference type="ARBA" id="ARBA00003544"/>
    </source>
</evidence>
<evidence type="ECO:0000259" key="7">
    <source>
        <dbReference type="Pfam" id="PF01609"/>
    </source>
</evidence>
<evidence type="ECO:0000313" key="12">
    <source>
        <dbReference type="Proteomes" id="UP000494205"/>
    </source>
</evidence>
<gene>
    <name evidence="10" type="ORF">C0Z16_10920</name>
    <name evidence="9" type="ORF">LMG27174_01658</name>
</gene>
<sequence>MRGADTFTESLFSMRKLDDFVPKSHPLRSIRVMANEALAKMDRLFAGMYEADLKGGRPSIAPEKLLRAMLIQVLYSIRSERQLMEQVQYNLLFRWFIGLAMDDEVWVPTVFTKNRERLIKHDAVIEFFNEVVAIAEKKCLLSGEHFSVDGTLIQAWAGHKSFVRKGKDSDDQGSDGGSADDFKGEKRSNETHESRTDPDARLYRKGKTASELRYIGHTLTDNRHGLVVNARVTRADGHAERDAAKIMIDDARQAADDASAEITLGADKGYDAQEFIEACQQMKVAPHVAQNTSGRRSSVPDTIASSVGYAISQQKRKLIEQGFGWAKTVGRMRQVMVRGLKKVDQLFVLNMAAYNLVRMRSLAQVRP</sequence>
<evidence type="ECO:0000256" key="4">
    <source>
        <dbReference type="ARBA" id="ARBA00023125"/>
    </source>
</evidence>
<reference evidence="10 11" key="1">
    <citation type="submission" date="2018-01" db="EMBL/GenBank/DDBJ databases">
        <title>Whole genome analyses suggest that Burkholderia sensu lato contains two further novel genera in the rhizoxinica-symbiotica group Mycetohabitans gen. nov., and Trinickia gen. nov.: implications for the evolution of diazotrophy and nodulation in the Burkholderiaceae.</title>
        <authorList>
            <person name="Estrada-de los Santos P."/>
            <person name="Palmer M."/>
            <person name="Chavez-Ramirez B."/>
            <person name="Beukes C."/>
            <person name="Steenkamp E.T."/>
            <person name="Hirsch A.M."/>
            <person name="Manyaka P."/>
            <person name="Maluk M."/>
            <person name="Lafos M."/>
            <person name="Crook M."/>
            <person name="Gross E."/>
            <person name="Simon M.F."/>
            <person name="Bueno dos Reis Junior F."/>
            <person name="Poole P.S."/>
            <person name="Venter S.N."/>
            <person name="James E.K."/>
        </authorList>
    </citation>
    <scope>NUCLEOTIDE SEQUENCE [LARGE SCALE GENOMIC DNA]</scope>
    <source>
        <strain evidence="10 11">WSM 3937</strain>
    </source>
</reference>
<proteinExistence type="inferred from homology"/>
<evidence type="ECO:0000256" key="3">
    <source>
        <dbReference type="ARBA" id="ARBA00022578"/>
    </source>
</evidence>
<evidence type="ECO:0000313" key="10">
    <source>
        <dbReference type="EMBL" id="PMS31462.1"/>
    </source>
</evidence>
<evidence type="ECO:0000259" key="8">
    <source>
        <dbReference type="Pfam" id="PF05598"/>
    </source>
</evidence>
<dbReference type="InterPro" id="IPR008490">
    <property type="entry name" value="Transposase_InsH_N"/>
</dbReference>
<dbReference type="PANTHER" id="PTHR35604:SF2">
    <property type="entry name" value="TRANSPOSASE INSH FOR INSERTION SEQUENCE ELEMENT IS5A-RELATED"/>
    <property type="match status" value="1"/>
</dbReference>
<comment type="function">
    <text evidence="1">Involved in the transposition of the insertion sequence IS5.</text>
</comment>
<protein>
    <submittedName>
        <fullName evidence="9">IS5 family transposase ISBph3</fullName>
    </submittedName>
    <submittedName>
        <fullName evidence="10">IS5/IS1182 family transposase</fullName>
    </submittedName>
</protein>
<evidence type="ECO:0000256" key="2">
    <source>
        <dbReference type="ARBA" id="ARBA00010075"/>
    </source>
</evidence>
<accession>A0A2N7WQ47</accession>
<dbReference type="EMBL" id="PNXY01000006">
    <property type="protein sequence ID" value="PMS31462.1"/>
    <property type="molecule type" value="Genomic_DNA"/>
</dbReference>
<dbReference type="AlphaFoldDB" id="A0A2N7WQ47"/>
<dbReference type="Proteomes" id="UP000235659">
    <property type="component" value="Unassembled WGS sequence"/>
</dbReference>
<dbReference type="EMBL" id="CADIJZ010000005">
    <property type="protein sequence ID" value="CAB3661427.1"/>
    <property type="molecule type" value="Genomic_DNA"/>
</dbReference>
<dbReference type="GO" id="GO:0004803">
    <property type="term" value="F:transposase activity"/>
    <property type="evidence" value="ECO:0007669"/>
    <property type="project" value="InterPro"/>
</dbReference>
<dbReference type="Pfam" id="PF01609">
    <property type="entry name" value="DDE_Tnp_1"/>
    <property type="match status" value="1"/>
</dbReference>
<feature type="compositionally biased region" description="Basic and acidic residues" evidence="6">
    <location>
        <begin position="180"/>
        <end position="199"/>
    </location>
</feature>
<reference evidence="9 12" key="2">
    <citation type="submission" date="2020-04" db="EMBL/GenBank/DDBJ databases">
        <authorList>
            <person name="De Canck E."/>
        </authorList>
    </citation>
    <scope>NUCLEOTIDE SEQUENCE [LARGE SCALE GENOMIC DNA]</scope>
    <source>
        <strain evidence="9 12">LMG 27174</strain>
    </source>
</reference>
<dbReference type="Proteomes" id="UP000494205">
    <property type="component" value="Unassembled WGS sequence"/>
</dbReference>
<keyword evidence="4" id="KW-0238">DNA-binding</keyword>
<dbReference type="NCBIfam" id="NF033581">
    <property type="entry name" value="transpos_IS5_4"/>
    <property type="match status" value="1"/>
</dbReference>
<feature type="region of interest" description="Disordered" evidence="6">
    <location>
        <begin position="164"/>
        <end position="199"/>
    </location>
</feature>
<evidence type="ECO:0000313" key="11">
    <source>
        <dbReference type="Proteomes" id="UP000235659"/>
    </source>
</evidence>
<dbReference type="InterPro" id="IPR002559">
    <property type="entry name" value="Transposase_11"/>
</dbReference>
<evidence type="ECO:0000256" key="5">
    <source>
        <dbReference type="ARBA" id="ARBA00023172"/>
    </source>
</evidence>
<dbReference type="GO" id="GO:0006313">
    <property type="term" value="P:DNA transposition"/>
    <property type="evidence" value="ECO:0007669"/>
    <property type="project" value="InterPro"/>
</dbReference>
<feature type="domain" description="Transposase InsH N-terminal" evidence="8">
    <location>
        <begin position="16"/>
        <end position="117"/>
    </location>
</feature>
<keyword evidence="5" id="KW-0233">DNA recombination</keyword>